<evidence type="ECO:0000313" key="3">
    <source>
        <dbReference type="Proteomes" id="UP001497497"/>
    </source>
</evidence>
<proteinExistence type="predicted"/>
<gene>
    <name evidence="2" type="ORF">GSLYS_00018672001</name>
</gene>
<evidence type="ECO:0000256" key="1">
    <source>
        <dbReference type="SAM" id="Phobius"/>
    </source>
</evidence>
<protein>
    <submittedName>
        <fullName evidence="2">Uncharacterized protein</fullName>
    </submittedName>
</protein>
<accession>A0AAV2IHD8</accession>
<feature type="transmembrane region" description="Helical" evidence="1">
    <location>
        <begin position="103"/>
        <end position="123"/>
    </location>
</feature>
<keyword evidence="3" id="KW-1185">Reference proteome</keyword>
<reference evidence="2 3" key="1">
    <citation type="submission" date="2024-04" db="EMBL/GenBank/DDBJ databases">
        <authorList>
            <consortium name="Genoscope - CEA"/>
            <person name="William W."/>
        </authorList>
    </citation>
    <scope>NUCLEOTIDE SEQUENCE [LARGE SCALE GENOMIC DNA]</scope>
</reference>
<keyword evidence="1" id="KW-0472">Membrane</keyword>
<dbReference type="Gene3D" id="1.10.472.80">
    <property type="entry name" value="Ypt/Rab-GAP domain of gyp1p, domain 3"/>
    <property type="match status" value="1"/>
</dbReference>
<name>A0AAV2IHD8_LYMST</name>
<dbReference type="Proteomes" id="UP001497497">
    <property type="component" value="Unassembled WGS sequence"/>
</dbReference>
<keyword evidence="1" id="KW-0812">Transmembrane</keyword>
<organism evidence="2 3">
    <name type="scientific">Lymnaea stagnalis</name>
    <name type="common">Great pond snail</name>
    <name type="synonym">Helix stagnalis</name>
    <dbReference type="NCBI Taxonomy" id="6523"/>
    <lineage>
        <taxon>Eukaryota</taxon>
        <taxon>Metazoa</taxon>
        <taxon>Spiralia</taxon>
        <taxon>Lophotrochozoa</taxon>
        <taxon>Mollusca</taxon>
        <taxon>Gastropoda</taxon>
        <taxon>Heterobranchia</taxon>
        <taxon>Euthyneura</taxon>
        <taxon>Panpulmonata</taxon>
        <taxon>Hygrophila</taxon>
        <taxon>Lymnaeoidea</taxon>
        <taxon>Lymnaeidae</taxon>
        <taxon>Lymnaea</taxon>
    </lineage>
</organism>
<dbReference type="EMBL" id="CAXITT010000686">
    <property type="protein sequence ID" value="CAL1545189.1"/>
    <property type="molecule type" value="Genomic_DNA"/>
</dbReference>
<comment type="caution">
    <text evidence="2">The sequence shown here is derived from an EMBL/GenBank/DDBJ whole genome shotgun (WGS) entry which is preliminary data.</text>
</comment>
<evidence type="ECO:0000313" key="2">
    <source>
        <dbReference type="EMBL" id="CAL1545189.1"/>
    </source>
</evidence>
<sequence>MPVYLSAAFVLHREKDIYAAGDEMGYIHKCLSTIPSDLPLESLLERAGDLYLQYPPTEISNDPMLLRMNKQVYEHFNRIDSRNAARRLAQEANEVRSRLFVRATMWTVTSVVVVAAAVLYHAYRGQEWDFVDMWSPFS</sequence>
<dbReference type="AlphaFoldDB" id="A0AAV2IHD8"/>
<keyword evidence="1" id="KW-1133">Transmembrane helix</keyword>